<protein>
    <submittedName>
        <fullName evidence="1">Uncharacterized protein</fullName>
    </submittedName>
</protein>
<evidence type="ECO:0000313" key="1">
    <source>
        <dbReference type="EMBL" id="RHN50549.1"/>
    </source>
</evidence>
<dbReference type="Proteomes" id="UP000265566">
    <property type="component" value="Chromosome 6"/>
</dbReference>
<accession>A0A396HB87</accession>
<proteinExistence type="predicted"/>
<organism evidence="1">
    <name type="scientific">Medicago truncatula</name>
    <name type="common">Barrel medic</name>
    <name type="synonym">Medicago tribuloides</name>
    <dbReference type="NCBI Taxonomy" id="3880"/>
    <lineage>
        <taxon>Eukaryota</taxon>
        <taxon>Viridiplantae</taxon>
        <taxon>Streptophyta</taxon>
        <taxon>Embryophyta</taxon>
        <taxon>Tracheophyta</taxon>
        <taxon>Spermatophyta</taxon>
        <taxon>Magnoliopsida</taxon>
        <taxon>eudicotyledons</taxon>
        <taxon>Gunneridae</taxon>
        <taxon>Pentapetalae</taxon>
        <taxon>rosids</taxon>
        <taxon>fabids</taxon>
        <taxon>Fabales</taxon>
        <taxon>Fabaceae</taxon>
        <taxon>Papilionoideae</taxon>
        <taxon>50 kb inversion clade</taxon>
        <taxon>NPAAA clade</taxon>
        <taxon>Hologalegina</taxon>
        <taxon>IRL clade</taxon>
        <taxon>Trifolieae</taxon>
        <taxon>Medicago</taxon>
    </lineage>
</organism>
<sequence>MLGSHPLTHHLTHSNRSPHPIFYFPFDLIWVKSDNSFGTYKNLVLEKVERRR</sequence>
<dbReference type="AlphaFoldDB" id="A0A396HB87"/>
<dbReference type="Gramene" id="rna34847">
    <property type="protein sequence ID" value="RHN50549.1"/>
    <property type="gene ID" value="gene34847"/>
</dbReference>
<gene>
    <name evidence="1" type="ORF">MtrunA17_Chr6g0458651</name>
</gene>
<reference evidence="1" key="1">
    <citation type="journal article" date="2018" name="Nat. Plants">
        <title>Whole-genome landscape of Medicago truncatula symbiotic genes.</title>
        <authorList>
            <person name="Pecrix Y."/>
            <person name="Gamas P."/>
            <person name="Carrere S."/>
        </authorList>
    </citation>
    <scope>NUCLEOTIDE SEQUENCE</scope>
    <source>
        <tissue evidence="1">Leaves</tissue>
    </source>
</reference>
<comment type="caution">
    <text evidence="1">The sequence shown here is derived from an EMBL/GenBank/DDBJ whole genome shotgun (WGS) entry which is preliminary data.</text>
</comment>
<dbReference type="EMBL" id="PSQE01000006">
    <property type="protein sequence ID" value="RHN50549.1"/>
    <property type="molecule type" value="Genomic_DNA"/>
</dbReference>
<name>A0A396HB87_MEDTR</name>